<evidence type="ECO:0000313" key="2">
    <source>
        <dbReference type="EMBL" id="THV19886.1"/>
    </source>
</evidence>
<dbReference type="Proteomes" id="UP000308828">
    <property type="component" value="Unassembled WGS sequence"/>
</dbReference>
<evidence type="ECO:0000313" key="3">
    <source>
        <dbReference type="Proteomes" id="UP000308828"/>
    </source>
</evidence>
<dbReference type="OrthoDB" id="9891873at2"/>
<dbReference type="AlphaFoldDB" id="A0A4V4HLW4"/>
<accession>A0A4V4HLW4</accession>
<keyword evidence="3" id="KW-1185">Reference proteome</keyword>
<dbReference type="RefSeq" id="WP_136600370.1">
    <property type="nucleotide sequence ID" value="NZ_STGV01000009.1"/>
</dbReference>
<sequence>MLFCHGNDHLGLGQFEFSRNLAALIGVDGIAELGELSCQSSIKARSKKPPSVRSGHREPRADRQLCANSGHEMLSSQLDDV</sequence>
<proteinExistence type="predicted"/>
<feature type="region of interest" description="Disordered" evidence="1">
    <location>
        <begin position="42"/>
        <end position="81"/>
    </location>
</feature>
<comment type="caution">
    <text evidence="2">The sequence shown here is derived from an EMBL/GenBank/DDBJ whole genome shotgun (WGS) entry which is preliminary data.</text>
</comment>
<name>A0A4V4HLW4_9HYPH</name>
<dbReference type="EMBL" id="STGV01000009">
    <property type="protein sequence ID" value="THV19886.1"/>
    <property type="molecule type" value="Genomic_DNA"/>
</dbReference>
<protein>
    <submittedName>
        <fullName evidence="2">Uncharacterized protein</fullName>
    </submittedName>
</protein>
<evidence type="ECO:0000256" key="1">
    <source>
        <dbReference type="SAM" id="MobiDB-lite"/>
    </source>
</evidence>
<reference evidence="2 3" key="1">
    <citation type="submission" date="2019-04" db="EMBL/GenBank/DDBJ databases">
        <title>Genome sequence of strain shin9-1.</title>
        <authorList>
            <person name="Gao J."/>
            <person name="Sun J."/>
        </authorList>
    </citation>
    <scope>NUCLEOTIDE SEQUENCE [LARGE SCALE GENOMIC DNA]</scope>
    <source>
        <strain evidence="3">shin9-1</strain>
    </source>
</reference>
<gene>
    <name evidence="2" type="ORF">FAA97_20145</name>
</gene>
<organism evidence="2 3">
    <name type="scientific">Peteryoungia ipomoeae</name>
    <dbReference type="NCBI Taxonomy" id="1210932"/>
    <lineage>
        <taxon>Bacteria</taxon>
        <taxon>Pseudomonadati</taxon>
        <taxon>Pseudomonadota</taxon>
        <taxon>Alphaproteobacteria</taxon>
        <taxon>Hyphomicrobiales</taxon>
        <taxon>Rhizobiaceae</taxon>
        <taxon>Peteryoungia</taxon>
    </lineage>
</organism>